<accession>A0A1W1I3S8</accession>
<evidence type="ECO:0000313" key="2">
    <source>
        <dbReference type="Proteomes" id="UP000192042"/>
    </source>
</evidence>
<protein>
    <submittedName>
        <fullName evidence="1">Uncharacterized protein</fullName>
    </submittedName>
</protein>
<dbReference type="KEGG" id="nja:NSJP_1486"/>
<dbReference type="EMBL" id="LT828648">
    <property type="protein sequence ID" value="SLM47658.1"/>
    <property type="molecule type" value="Genomic_DNA"/>
</dbReference>
<organism evidence="1 2">
    <name type="scientific">Nitrospira japonica</name>
    <dbReference type="NCBI Taxonomy" id="1325564"/>
    <lineage>
        <taxon>Bacteria</taxon>
        <taxon>Pseudomonadati</taxon>
        <taxon>Nitrospirota</taxon>
        <taxon>Nitrospiria</taxon>
        <taxon>Nitrospirales</taxon>
        <taxon>Nitrospiraceae</taxon>
        <taxon>Nitrospira</taxon>
    </lineage>
</organism>
<sequence length="40" mass="4390">MNDLAIAPQSQRDTANPRLSVTLADGLWRVKQTPDLIARG</sequence>
<name>A0A1W1I3S8_9BACT</name>
<dbReference type="Proteomes" id="UP000192042">
    <property type="component" value="Chromosome I"/>
</dbReference>
<dbReference type="AlphaFoldDB" id="A0A1W1I3S8"/>
<gene>
    <name evidence="1" type="ORF">NSJP_1486</name>
</gene>
<proteinExistence type="predicted"/>
<dbReference type="STRING" id="1325564.NSJP_1486"/>
<evidence type="ECO:0000313" key="1">
    <source>
        <dbReference type="EMBL" id="SLM47658.1"/>
    </source>
</evidence>
<keyword evidence="2" id="KW-1185">Reference proteome</keyword>
<reference evidence="1 2" key="1">
    <citation type="submission" date="2017-03" db="EMBL/GenBank/DDBJ databases">
        <authorList>
            <person name="Afonso C.L."/>
            <person name="Miller P.J."/>
            <person name="Scott M.A."/>
            <person name="Spackman E."/>
            <person name="Goraichik I."/>
            <person name="Dimitrov K.M."/>
            <person name="Suarez D.L."/>
            <person name="Swayne D.E."/>
        </authorList>
    </citation>
    <scope>NUCLEOTIDE SEQUENCE [LARGE SCALE GENOMIC DNA]</scope>
    <source>
        <strain evidence="1">Genome sequencing of Nitrospira japonica strain NJ11</strain>
    </source>
</reference>